<protein>
    <recommendedName>
        <fullName evidence="9">TRAP transporter small permease protein</fullName>
    </recommendedName>
</protein>
<evidence type="ECO:0000256" key="6">
    <source>
        <dbReference type="ARBA" id="ARBA00022989"/>
    </source>
</evidence>
<keyword evidence="2 9" id="KW-0813">Transport</keyword>
<keyword evidence="4 9" id="KW-0997">Cell inner membrane</keyword>
<comment type="similarity">
    <text evidence="8 9">Belongs to the TRAP transporter small permease family.</text>
</comment>
<proteinExistence type="inferred from homology"/>
<evidence type="ECO:0000256" key="2">
    <source>
        <dbReference type="ARBA" id="ARBA00022448"/>
    </source>
</evidence>
<keyword evidence="6 9" id="KW-1133">Transmembrane helix</keyword>
<comment type="subunit">
    <text evidence="9">The complex comprises the extracytoplasmic solute receptor protein and the two transmembrane proteins.</text>
</comment>
<evidence type="ECO:0000259" key="10">
    <source>
        <dbReference type="Pfam" id="PF04290"/>
    </source>
</evidence>
<evidence type="ECO:0000313" key="11">
    <source>
        <dbReference type="EMBL" id="WCR10328.1"/>
    </source>
</evidence>
<evidence type="ECO:0000256" key="4">
    <source>
        <dbReference type="ARBA" id="ARBA00022519"/>
    </source>
</evidence>
<evidence type="ECO:0000313" key="12">
    <source>
        <dbReference type="Proteomes" id="UP001218412"/>
    </source>
</evidence>
<keyword evidence="12" id="KW-1185">Reference proteome</keyword>
<dbReference type="InterPro" id="IPR007387">
    <property type="entry name" value="TRAP_DctQ"/>
</dbReference>
<feature type="transmembrane region" description="Helical" evidence="9">
    <location>
        <begin position="12"/>
        <end position="33"/>
    </location>
</feature>
<name>A0ABY7SV23_9RHOB</name>
<evidence type="ECO:0000256" key="7">
    <source>
        <dbReference type="ARBA" id="ARBA00023136"/>
    </source>
</evidence>
<dbReference type="PANTHER" id="PTHR35011">
    <property type="entry name" value="2,3-DIKETO-L-GULONATE TRAP TRANSPORTER SMALL PERMEASE PROTEIN YIAM"/>
    <property type="match status" value="1"/>
</dbReference>
<accession>A0ABY7SV23</accession>
<comment type="subcellular location">
    <subcellularLocation>
        <location evidence="1 9">Cell inner membrane</location>
        <topology evidence="1 9">Multi-pass membrane protein</topology>
    </subcellularLocation>
</comment>
<evidence type="ECO:0000256" key="8">
    <source>
        <dbReference type="ARBA" id="ARBA00038436"/>
    </source>
</evidence>
<comment type="function">
    <text evidence="9">Part of the tripartite ATP-independent periplasmic (TRAP) transport system.</text>
</comment>
<dbReference type="PANTHER" id="PTHR35011:SF10">
    <property type="entry name" value="TRAP TRANSPORTER SMALL PERMEASE PROTEIN"/>
    <property type="match status" value="1"/>
</dbReference>
<dbReference type="Proteomes" id="UP001218412">
    <property type="component" value="Chromosome"/>
</dbReference>
<dbReference type="EMBL" id="CP067134">
    <property type="protein sequence ID" value="WCR10328.1"/>
    <property type="molecule type" value="Genomic_DNA"/>
</dbReference>
<keyword evidence="7 9" id="KW-0472">Membrane</keyword>
<keyword evidence="5 9" id="KW-0812">Transmembrane</keyword>
<evidence type="ECO:0000256" key="3">
    <source>
        <dbReference type="ARBA" id="ARBA00022475"/>
    </source>
</evidence>
<dbReference type="InterPro" id="IPR055348">
    <property type="entry name" value="DctQ"/>
</dbReference>
<dbReference type="RefSeq" id="WP_272858387.1">
    <property type="nucleotide sequence ID" value="NZ_CP067134.1"/>
</dbReference>
<keyword evidence="3" id="KW-1003">Cell membrane</keyword>
<reference evidence="11 12" key="1">
    <citation type="submission" date="2021-01" db="EMBL/GenBank/DDBJ databases">
        <title>Biogeographic distribution of Paracoccus.</title>
        <authorList>
            <person name="Hollensteiner J."/>
            <person name="Leineberger J."/>
            <person name="Brinkhoff T."/>
            <person name="Daniel R."/>
        </authorList>
    </citation>
    <scope>NUCLEOTIDE SEQUENCE [LARGE SCALE GENOMIC DNA]</scope>
    <source>
        <strain evidence="11 12">LMG25392</strain>
    </source>
</reference>
<sequence length="174" mass="18445">MGHLFQKLYSICGALAGGLILCICLLISAQIVLNGVGRFAPGAFPSTIPSYGDFSGFMLAGATFLALAHTLRAGGHIRVNLVTARMPLRAQVVVEAAVLLISAALAGYLTWFMIDLTLESLHYNDLSTGIVPVPLWIPQSVATFGMALFLIAILHTLADLVRAGRPVLTTPDEV</sequence>
<feature type="transmembrane region" description="Helical" evidence="9">
    <location>
        <begin position="134"/>
        <end position="158"/>
    </location>
</feature>
<feature type="domain" description="Tripartite ATP-independent periplasmic transporters DctQ component" evidence="10">
    <location>
        <begin position="31"/>
        <end position="162"/>
    </location>
</feature>
<evidence type="ECO:0000256" key="5">
    <source>
        <dbReference type="ARBA" id="ARBA00022692"/>
    </source>
</evidence>
<evidence type="ECO:0000256" key="1">
    <source>
        <dbReference type="ARBA" id="ARBA00004429"/>
    </source>
</evidence>
<organism evidence="11 12">
    <name type="scientific">Paracoccus stylophorae</name>
    <dbReference type="NCBI Taxonomy" id="659350"/>
    <lineage>
        <taxon>Bacteria</taxon>
        <taxon>Pseudomonadati</taxon>
        <taxon>Pseudomonadota</taxon>
        <taxon>Alphaproteobacteria</taxon>
        <taxon>Rhodobacterales</taxon>
        <taxon>Paracoccaceae</taxon>
        <taxon>Paracoccus</taxon>
    </lineage>
</organism>
<evidence type="ECO:0000256" key="9">
    <source>
        <dbReference type="RuleBase" id="RU369079"/>
    </source>
</evidence>
<dbReference type="Pfam" id="PF04290">
    <property type="entry name" value="DctQ"/>
    <property type="match status" value="1"/>
</dbReference>
<feature type="transmembrane region" description="Helical" evidence="9">
    <location>
        <begin position="53"/>
        <end position="71"/>
    </location>
</feature>
<gene>
    <name evidence="11" type="ORF">JHW45_14870</name>
</gene>
<feature type="transmembrane region" description="Helical" evidence="9">
    <location>
        <begin position="92"/>
        <end position="114"/>
    </location>
</feature>